<organism evidence="11">
    <name type="scientific">Sesamum radiatum</name>
    <name type="common">Black benniseed</name>
    <dbReference type="NCBI Taxonomy" id="300843"/>
    <lineage>
        <taxon>Eukaryota</taxon>
        <taxon>Viridiplantae</taxon>
        <taxon>Streptophyta</taxon>
        <taxon>Embryophyta</taxon>
        <taxon>Tracheophyta</taxon>
        <taxon>Spermatophyta</taxon>
        <taxon>Magnoliopsida</taxon>
        <taxon>eudicotyledons</taxon>
        <taxon>Gunneridae</taxon>
        <taxon>Pentapetalae</taxon>
        <taxon>asterids</taxon>
        <taxon>lamiids</taxon>
        <taxon>Lamiales</taxon>
        <taxon>Pedaliaceae</taxon>
        <taxon>Sesamum</taxon>
    </lineage>
</organism>
<keyword evidence="5" id="KW-0136">Cellulose degradation</keyword>
<keyword evidence="9" id="KW-0472">Membrane</keyword>
<evidence type="ECO:0000256" key="3">
    <source>
        <dbReference type="ARBA" id="ARBA00012601"/>
    </source>
</evidence>
<feature type="transmembrane region" description="Helical" evidence="9">
    <location>
        <begin position="15"/>
        <end position="35"/>
    </location>
</feature>
<keyword evidence="6" id="KW-0119">Carbohydrate metabolism</keyword>
<protein>
    <recommendedName>
        <fullName evidence="3">cellulase</fullName>
        <ecNumber evidence="3">3.2.1.4</ecNumber>
    </recommendedName>
</protein>
<dbReference type="EMBL" id="JACGWJ010000026">
    <property type="protein sequence ID" value="KAL0311806.1"/>
    <property type="molecule type" value="Genomic_DNA"/>
</dbReference>
<evidence type="ECO:0000256" key="5">
    <source>
        <dbReference type="ARBA" id="ARBA00023001"/>
    </source>
</evidence>
<comment type="caution">
    <text evidence="11">The sequence shown here is derived from an EMBL/GenBank/DDBJ whole genome shotgun (WGS) entry which is preliminary data.</text>
</comment>
<evidence type="ECO:0000256" key="6">
    <source>
        <dbReference type="ARBA" id="ARBA00023277"/>
    </source>
</evidence>
<dbReference type="SUPFAM" id="SSF48208">
    <property type="entry name" value="Six-hairpin glycosidases"/>
    <property type="match status" value="1"/>
</dbReference>
<evidence type="ECO:0000256" key="8">
    <source>
        <dbReference type="ARBA" id="ARBA00023326"/>
    </source>
</evidence>
<accession>A0AAW2KXM5</accession>
<keyword evidence="7" id="KW-0326">Glycosidase</keyword>
<dbReference type="GO" id="GO:0008810">
    <property type="term" value="F:cellulase activity"/>
    <property type="evidence" value="ECO:0007669"/>
    <property type="project" value="UniProtKB-EC"/>
</dbReference>
<evidence type="ECO:0000256" key="7">
    <source>
        <dbReference type="ARBA" id="ARBA00023295"/>
    </source>
</evidence>
<evidence type="ECO:0000256" key="9">
    <source>
        <dbReference type="SAM" id="Phobius"/>
    </source>
</evidence>
<evidence type="ECO:0000256" key="4">
    <source>
        <dbReference type="ARBA" id="ARBA00022801"/>
    </source>
</evidence>
<gene>
    <name evidence="11" type="ORF">Sradi_5579900</name>
</gene>
<reference evidence="11" key="1">
    <citation type="submission" date="2020-06" db="EMBL/GenBank/DDBJ databases">
        <authorList>
            <person name="Li T."/>
            <person name="Hu X."/>
            <person name="Zhang T."/>
            <person name="Song X."/>
            <person name="Zhang H."/>
            <person name="Dai N."/>
            <person name="Sheng W."/>
            <person name="Hou X."/>
            <person name="Wei L."/>
        </authorList>
    </citation>
    <scope>NUCLEOTIDE SEQUENCE</scope>
    <source>
        <strain evidence="11">G02</strain>
        <tissue evidence="11">Leaf</tissue>
    </source>
</reference>
<dbReference type="InterPro" id="IPR001701">
    <property type="entry name" value="Glyco_hydro_9"/>
</dbReference>
<comment type="catalytic activity">
    <reaction evidence="1">
        <text>Endohydrolysis of (1-&gt;4)-beta-D-glucosidic linkages in cellulose, lichenin and cereal beta-D-glucans.</text>
        <dbReference type="EC" id="3.2.1.4"/>
    </reaction>
</comment>
<dbReference type="InterPro" id="IPR012341">
    <property type="entry name" value="6hp_glycosidase-like_sf"/>
</dbReference>
<dbReference type="EC" id="3.2.1.4" evidence="3"/>
<comment type="similarity">
    <text evidence="2">Belongs to the glycosyl hydrolase 9 (cellulase E) family.</text>
</comment>
<keyword evidence="8" id="KW-0624">Polysaccharide degradation</keyword>
<keyword evidence="9" id="KW-0812">Transmembrane</keyword>
<evidence type="ECO:0000259" key="10">
    <source>
        <dbReference type="Pfam" id="PF00759"/>
    </source>
</evidence>
<feature type="domain" description="Glycoside hydrolase family 9" evidence="10">
    <location>
        <begin position="39"/>
        <end position="129"/>
    </location>
</feature>
<keyword evidence="9" id="KW-1133">Transmembrane helix</keyword>
<evidence type="ECO:0000313" key="11">
    <source>
        <dbReference type="EMBL" id="KAL0311806.1"/>
    </source>
</evidence>
<evidence type="ECO:0000256" key="2">
    <source>
        <dbReference type="ARBA" id="ARBA00007072"/>
    </source>
</evidence>
<dbReference type="GO" id="GO:0030245">
    <property type="term" value="P:cellulose catabolic process"/>
    <property type="evidence" value="ECO:0007669"/>
    <property type="project" value="UniProtKB-KW"/>
</dbReference>
<dbReference type="InterPro" id="IPR008928">
    <property type="entry name" value="6-hairpin_glycosidase_sf"/>
</dbReference>
<evidence type="ECO:0000256" key="1">
    <source>
        <dbReference type="ARBA" id="ARBA00000966"/>
    </source>
</evidence>
<reference evidence="11" key="2">
    <citation type="journal article" date="2024" name="Plant">
        <title>Genomic evolution and insights into agronomic trait innovations of Sesamum species.</title>
        <authorList>
            <person name="Miao H."/>
            <person name="Wang L."/>
            <person name="Qu L."/>
            <person name="Liu H."/>
            <person name="Sun Y."/>
            <person name="Le M."/>
            <person name="Wang Q."/>
            <person name="Wei S."/>
            <person name="Zheng Y."/>
            <person name="Lin W."/>
            <person name="Duan Y."/>
            <person name="Cao H."/>
            <person name="Xiong S."/>
            <person name="Wang X."/>
            <person name="Wei L."/>
            <person name="Li C."/>
            <person name="Ma Q."/>
            <person name="Ju M."/>
            <person name="Zhao R."/>
            <person name="Li G."/>
            <person name="Mu C."/>
            <person name="Tian Q."/>
            <person name="Mei H."/>
            <person name="Zhang T."/>
            <person name="Gao T."/>
            <person name="Zhang H."/>
        </authorList>
    </citation>
    <scope>NUCLEOTIDE SEQUENCE</scope>
    <source>
        <strain evidence="11">G02</strain>
    </source>
</reference>
<keyword evidence="4" id="KW-0378">Hydrolase</keyword>
<dbReference type="PANTHER" id="PTHR22298">
    <property type="entry name" value="ENDO-1,4-BETA-GLUCANASE"/>
    <property type="match status" value="1"/>
</dbReference>
<dbReference type="AlphaFoldDB" id="A0AAW2KXM5"/>
<dbReference type="Gene3D" id="1.50.10.10">
    <property type="match status" value="1"/>
</dbReference>
<name>A0AAW2KXM5_SESRA</name>
<sequence>MKSMLIGIHGIGLGLYKYIITSLVISGGLTSVVRADFNYKAALKKSIIFLEAQRSGKLPTNHRPSWRGDSALQDAKLVNEDLVGGYYDAGDNVKYGLPMAFTVTTLAWAAISYKSELQAAREMENVRVAVH</sequence>
<proteinExistence type="inferred from homology"/>
<dbReference type="Pfam" id="PF00759">
    <property type="entry name" value="Glyco_hydro_9"/>
    <property type="match status" value="1"/>
</dbReference>